<organism evidence="1">
    <name type="scientific">viral metagenome</name>
    <dbReference type="NCBI Taxonomy" id="1070528"/>
    <lineage>
        <taxon>unclassified sequences</taxon>
        <taxon>metagenomes</taxon>
        <taxon>organismal metagenomes</taxon>
    </lineage>
</organism>
<protein>
    <recommendedName>
        <fullName evidence="2">Ankyrin repeat protein</fullName>
    </recommendedName>
</protein>
<accession>A0A6C0CBR1</accession>
<evidence type="ECO:0000313" key="1">
    <source>
        <dbReference type="EMBL" id="QHT01260.1"/>
    </source>
</evidence>
<dbReference type="AlphaFoldDB" id="A0A6C0CBR1"/>
<reference evidence="1" key="1">
    <citation type="journal article" date="2020" name="Nature">
        <title>Giant virus diversity and host interactions through global metagenomics.</title>
        <authorList>
            <person name="Schulz F."/>
            <person name="Roux S."/>
            <person name="Paez-Espino D."/>
            <person name="Jungbluth S."/>
            <person name="Walsh D.A."/>
            <person name="Denef V.J."/>
            <person name="McMahon K.D."/>
            <person name="Konstantinidis K.T."/>
            <person name="Eloe-Fadrosh E.A."/>
            <person name="Kyrpides N.C."/>
            <person name="Woyke T."/>
        </authorList>
    </citation>
    <scope>NUCLEOTIDE SEQUENCE</scope>
    <source>
        <strain evidence="1">GVMAG-M-3300020192-26</strain>
    </source>
</reference>
<sequence length="76" mass="8887">MPSTEESLVITTIKACKIPFFEMLLSHNVDLDVVDKNAIINALETKNLYLMQFLQDYISQTNKYDNYIVLVEKMKR</sequence>
<name>A0A6C0CBR1_9ZZZZ</name>
<proteinExistence type="predicted"/>
<dbReference type="EMBL" id="MN739367">
    <property type="protein sequence ID" value="QHT01260.1"/>
    <property type="molecule type" value="Genomic_DNA"/>
</dbReference>
<evidence type="ECO:0008006" key="2">
    <source>
        <dbReference type="Google" id="ProtNLM"/>
    </source>
</evidence>